<evidence type="ECO:0000313" key="4">
    <source>
        <dbReference type="EMBL" id="CAG5133990.1"/>
    </source>
</evidence>
<keyword evidence="5" id="KW-1185">Reference proteome</keyword>
<dbReference type="GO" id="GO:0004531">
    <property type="term" value="F:deoxyribonuclease II activity"/>
    <property type="evidence" value="ECO:0007669"/>
    <property type="project" value="InterPro"/>
</dbReference>
<dbReference type="OrthoDB" id="10261598at2759"/>
<comment type="similarity">
    <text evidence="1">Belongs to the DNase II family.</text>
</comment>
<dbReference type="Proteomes" id="UP000678393">
    <property type="component" value="Unassembled WGS sequence"/>
</dbReference>
<evidence type="ECO:0000256" key="1">
    <source>
        <dbReference type="ARBA" id="ARBA00007527"/>
    </source>
</evidence>
<accession>A0A8S4A0Z2</accession>
<dbReference type="PANTHER" id="PTHR10858">
    <property type="entry name" value="DEOXYRIBONUCLEASE II"/>
    <property type="match status" value="1"/>
</dbReference>
<feature type="signal peptide" evidence="3">
    <location>
        <begin position="1"/>
        <end position="20"/>
    </location>
</feature>
<protein>
    <submittedName>
        <fullName evidence="4">Uncharacterized protein</fullName>
    </submittedName>
</protein>
<comment type="caution">
    <text evidence="4">The sequence shown here is derived from an EMBL/GenBank/DDBJ whole genome shotgun (WGS) entry which is preliminary data.</text>
</comment>
<dbReference type="AlphaFoldDB" id="A0A8S4A0Z2"/>
<dbReference type="InterPro" id="IPR004947">
    <property type="entry name" value="DNase_II"/>
</dbReference>
<dbReference type="Pfam" id="PF03265">
    <property type="entry name" value="DNase_II"/>
    <property type="match status" value="1"/>
</dbReference>
<name>A0A8S4A0Z2_9EUPU</name>
<keyword evidence="3" id="KW-0732">Signal</keyword>
<reference evidence="4" key="1">
    <citation type="submission" date="2021-04" db="EMBL/GenBank/DDBJ databases">
        <authorList>
            <consortium name="Molecular Ecology Group"/>
        </authorList>
    </citation>
    <scope>NUCLEOTIDE SEQUENCE</scope>
</reference>
<feature type="chain" id="PRO_5035840955" evidence="3">
    <location>
        <begin position="21"/>
        <end position="314"/>
    </location>
</feature>
<dbReference type="CDD" id="cd09120">
    <property type="entry name" value="PLDc_DNaseII_1"/>
    <property type="match status" value="1"/>
</dbReference>
<evidence type="ECO:0000313" key="5">
    <source>
        <dbReference type="Proteomes" id="UP000678393"/>
    </source>
</evidence>
<gene>
    <name evidence="4" type="ORF">CUNI_LOCUS19548</name>
</gene>
<proteinExistence type="inferred from homology"/>
<keyword evidence="2" id="KW-0378">Hydrolase</keyword>
<dbReference type="PANTHER" id="PTHR10858:SF23">
    <property type="entry name" value="DEOXYRIBONUCLEASE II"/>
    <property type="match status" value="1"/>
</dbReference>
<dbReference type="GO" id="GO:0006309">
    <property type="term" value="P:apoptotic DNA fragmentation"/>
    <property type="evidence" value="ECO:0007669"/>
    <property type="project" value="TreeGrafter"/>
</dbReference>
<dbReference type="EMBL" id="CAJHNH020006668">
    <property type="protein sequence ID" value="CAG5133990.1"/>
    <property type="molecule type" value="Genomic_DNA"/>
</dbReference>
<feature type="non-terminal residue" evidence="4">
    <location>
        <position position="1"/>
    </location>
</feature>
<evidence type="ECO:0000256" key="3">
    <source>
        <dbReference type="SAM" id="SignalP"/>
    </source>
</evidence>
<evidence type="ECO:0000256" key="2">
    <source>
        <dbReference type="ARBA" id="ARBA00022801"/>
    </source>
</evidence>
<organism evidence="4 5">
    <name type="scientific">Candidula unifasciata</name>
    <dbReference type="NCBI Taxonomy" id="100452"/>
    <lineage>
        <taxon>Eukaryota</taxon>
        <taxon>Metazoa</taxon>
        <taxon>Spiralia</taxon>
        <taxon>Lophotrochozoa</taxon>
        <taxon>Mollusca</taxon>
        <taxon>Gastropoda</taxon>
        <taxon>Heterobranchia</taxon>
        <taxon>Euthyneura</taxon>
        <taxon>Panpulmonata</taxon>
        <taxon>Eupulmonata</taxon>
        <taxon>Stylommatophora</taxon>
        <taxon>Helicina</taxon>
        <taxon>Helicoidea</taxon>
        <taxon>Geomitridae</taxon>
        <taxon>Candidula</taxon>
    </lineage>
</organism>
<sequence>MWKRMLMCIFLCSLLSGGLGITCLDALGNSVDWYAIYKLPALKSSSNWMIRAGLAPLYLDVRSPKWALLNHAMNESQEAVYQTLSAIYSGKNDDMMYIMYNDEPPPASQTTVQDEGGHTKGVVAFDKNSGFWLIHSAPHFPPGKDHGYTYPTTACHYGQSFLCVTFPYNQLGNVAKQLWYNEPHIYNHTVPASFSQDYPVLNDVIHGKTPPGPPYSSVLQMTSLGGQQFTSFAKSGKFEADLYDALVAPTLQQDLLVETWLNGEGGKLDSNCSANYKVMKITSISMQAFAVKFNETKDHSKWAISTAAGIRGEK</sequence>